<keyword evidence="4" id="KW-0862">Zinc</keyword>
<dbReference type="InterPro" id="IPR051013">
    <property type="entry name" value="MBL_superfamily_lactonases"/>
</dbReference>
<evidence type="ECO:0000256" key="2">
    <source>
        <dbReference type="ARBA" id="ARBA00022723"/>
    </source>
</evidence>
<keyword evidence="2" id="KW-0479">Metal-binding</keyword>
<evidence type="ECO:0000313" key="7">
    <source>
        <dbReference type="Proteomes" id="UP000032680"/>
    </source>
</evidence>
<dbReference type="AlphaFoldDB" id="A0A0D6P5W5"/>
<evidence type="ECO:0000313" key="6">
    <source>
        <dbReference type="EMBL" id="GAN77072.1"/>
    </source>
</evidence>
<reference evidence="6 7" key="1">
    <citation type="submission" date="2012-11" db="EMBL/GenBank/DDBJ databases">
        <title>Whole genome sequence of Acidisphaera rubrifaciens HS-AP3.</title>
        <authorList>
            <person name="Azuma Y."/>
            <person name="Higashiura N."/>
            <person name="Hirakawa H."/>
            <person name="Matsushita K."/>
        </authorList>
    </citation>
    <scope>NUCLEOTIDE SEQUENCE [LARGE SCALE GENOMIC DNA]</scope>
    <source>
        <strain evidence="6 7">HS-AP3</strain>
    </source>
</reference>
<dbReference type="SUPFAM" id="SSF56281">
    <property type="entry name" value="Metallo-hydrolase/oxidoreductase"/>
    <property type="match status" value="1"/>
</dbReference>
<dbReference type="EMBL" id="BANB01000230">
    <property type="protein sequence ID" value="GAN77072.1"/>
    <property type="molecule type" value="Genomic_DNA"/>
</dbReference>
<comment type="caution">
    <text evidence="6">The sequence shown here is derived from an EMBL/GenBank/DDBJ whole genome shotgun (WGS) entry which is preliminary data.</text>
</comment>
<accession>A0A0D6P5W5</accession>
<name>A0A0D6P5W5_9PROT</name>
<dbReference type="InterPro" id="IPR036866">
    <property type="entry name" value="RibonucZ/Hydroxyglut_hydro"/>
</dbReference>
<protein>
    <submittedName>
        <fullName evidence="6">Beta-lactamase</fullName>
    </submittedName>
</protein>
<evidence type="ECO:0000259" key="5">
    <source>
        <dbReference type="SMART" id="SM00849"/>
    </source>
</evidence>
<comment type="similarity">
    <text evidence="1">Belongs to the metallo-beta-lactamase superfamily.</text>
</comment>
<dbReference type="PANTHER" id="PTHR42978">
    <property type="entry name" value="QUORUM-QUENCHING LACTONASE YTNP-RELATED-RELATED"/>
    <property type="match status" value="1"/>
</dbReference>
<dbReference type="SMART" id="SM00849">
    <property type="entry name" value="Lactamase_B"/>
    <property type="match status" value="1"/>
</dbReference>
<dbReference type="Pfam" id="PF00753">
    <property type="entry name" value="Lactamase_B"/>
    <property type="match status" value="1"/>
</dbReference>
<dbReference type="PANTHER" id="PTHR42978:SF6">
    <property type="entry name" value="QUORUM-QUENCHING LACTONASE YTNP-RELATED"/>
    <property type="match status" value="1"/>
</dbReference>
<dbReference type="OrthoDB" id="9773738at2"/>
<dbReference type="RefSeq" id="WP_048861047.1">
    <property type="nucleotide sequence ID" value="NZ_BANB01000230.1"/>
</dbReference>
<sequence>MSTAKPTRQAAGVHHRAVGDFVVTVVNDGFLQGSLDLVTGIDKPTAAGLLAASFRADPPRITINAFAVHTPRGVVLIDGGAGATMGPTAGHMPANLAAAGIDPADVTAVLMTHLHPDHVGGLIDAEGRARYPNAELIVHAAEAGFWLSPETLAGAPEGMRAYVEGAQAAVAPYKARLRTLTDGEAVPGIGIVPAPGHTPGHSGWLLASGGASLLIWGDVVHLPGIQFAQPAAGVAFDADGAQAQATRRRLMDMAATDRVMVAGMHLDFPTFGHVERRGDGYGYVPAVWSPEV</sequence>
<dbReference type="Gene3D" id="3.60.15.10">
    <property type="entry name" value="Ribonuclease Z/Hydroxyacylglutathione hydrolase-like"/>
    <property type="match status" value="1"/>
</dbReference>
<evidence type="ECO:0000256" key="1">
    <source>
        <dbReference type="ARBA" id="ARBA00007749"/>
    </source>
</evidence>
<dbReference type="GO" id="GO:0046872">
    <property type="term" value="F:metal ion binding"/>
    <property type="evidence" value="ECO:0007669"/>
    <property type="project" value="UniProtKB-KW"/>
</dbReference>
<gene>
    <name evidence="6" type="ORF">Asru_0230_02</name>
</gene>
<keyword evidence="7" id="KW-1185">Reference proteome</keyword>
<keyword evidence="3" id="KW-0378">Hydrolase</keyword>
<organism evidence="6 7">
    <name type="scientific">Acidisphaera rubrifaciens HS-AP3</name>
    <dbReference type="NCBI Taxonomy" id="1231350"/>
    <lineage>
        <taxon>Bacteria</taxon>
        <taxon>Pseudomonadati</taxon>
        <taxon>Pseudomonadota</taxon>
        <taxon>Alphaproteobacteria</taxon>
        <taxon>Acetobacterales</taxon>
        <taxon>Acetobacteraceae</taxon>
        <taxon>Acidisphaera</taxon>
    </lineage>
</organism>
<dbReference type="InterPro" id="IPR001279">
    <property type="entry name" value="Metallo-B-lactamas"/>
</dbReference>
<evidence type="ECO:0000256" key="4">
    <source>
        <dbReference type="ARBA" id="ARBA00022833"/>
    </source>
</evidence>
<dbReference type="CDD" id="cd07720">
    <property type="entry name" value="OPHC2-like_MBL-fold"/>
    <property type="match status" value="1"/>
</dbReference>
<dbReference type="GO" id="GO:0016787">
    <property type="term" value="F:hydrolase activity"/>
    <property type="evidence" value="ECO:0007669"/>
    <property type="project" value="UniProtKB-KW"/>
</dbReference>
<feature type="domain" description="Metallo-beta-lactamase" evidence="5">
    <location>
        <begin position="62"/>
        <end position="265"/>
    </location>
</feature>
<evidence type="ECO:0000256" key="3">
    <source>
        <dbReference type="ARBA" id="ARBA00022801"/>
    </source>
</evidence>
<dbReference type="Proteomes" id="UP000032680">
    <property type="component" value="Unassembled WGS sequence"/>
</dbReference>
<proteinExistence type="inferred from homology"/>